<evidence type="ECO:0000313" key="10">
    <source>
        <dbReference type="EMBL" id="OFI07550.1"/>
    </source>
</evidence>
<feature type="binding site" evidence="9">
    <location>
        <position position="190"/>
    </location>
    <ligand>
        <name>Mg(2+)</name>
        <dbReference type="ChEBI" id="CHEBI:18420"/>
    </ligand>
</feature>
<accession>A0A1E8F1R8</accession>
<comment type="pathway">
    <text evidence="7">Cell wall biogenesis; peptidoglycan biosynthesis.</text>
</comment>
<keyword evidence="7" id="KW-0961">Cell wall biogenesis/degradation</keyword>
<dbReference type="GO" id="GO:0051301">
    <property type="term" value="P:cell division"/>
    <property type="evidence" value="ECO:0007669"/>
    <property type="project" value="UniProtKB-KW"/>
</dbReference>
<dbReference type="GO" id="GO:0009252">
    <property type="term" value="P:peptidoglycan biosynthetic process"/>
    <property type="evidence" value="ECO:0007669"/>
    <property type="project" value="UniProtKB-UniRule"/>
</dbReference>
<dbReference type="PANTHER" id="PTHR22926">
    <property type="entry name" value="PHOSPHO-N-ACETYLMURAMOYL-PENTAPEPTIDE-TRANSFERASE"/>
    <property type="match status" value="1"/>
</dbReference>
<dbReference type="UniPathway" id="UPA00219"/>
<keyword evidence="7" id="KW-0573">Peptidoglycan synthesis</keyword>
<dbReference type="GO" id="GO:0008360">
    <property type="term" value="P:regulation of cell shape"/>
    <property type="evidence" value="ECO:0007669"/>
    <property type="project" value="UniProtKB-KW"/>
</dbReference>
<dbReference type="PANTHER" id="PTHR22926:SF5">
    <property type="entry name" value="PHOSPHO-N-ACETYLMURAMOYL-PENTAPEPTIDE-TRANSFERASE HOMOLOG"/>
    <property type="match status" value="1"/>
</dbReference>
<evidence type="ECO:0000256" key="5">
    <source>
        <dbReference type="ARBA" id="ARBA00022989"/>
    </source>
</evidence>
<dbReference type="Pfam" id="PF00953">
    <property type="entry name" value="Glycos_transf_4"/>
    <property type="match status" value="1"/>
</dbReference>
<evidence type="ECO:0000256" key="2">
    <source>
        <dbReference type="ARBA" id="ARBA00005583"/>
    </source>
</evidence>
<evidence type="ECO:0000313" key="11">
    <source>
        <dbReference type="Proteomes" id="UP000175744"/>
    </source>
</evidence>
<comment type="caution">
    <text evidence="10">The sequence shown here is derived from an EMBL/GenBank/DDBJ whole genome shotgun (WGS) entry which is preliminary data.</text>
</comment>
<evidence type="ECO:0000256" key="3">
    <source>
        <dbReference type="ARBA" id="ARBA00022679"/>
    </source>
</evidence>
<keyword evidence="7" id="KW-1003">Cell membrane</keyword>
<dbReference type="PATRIC" id="fig|1121290.3.peg.157"/>
<dbReference type="CDD" id="cd06852">
    <property type="entry name" value="GT_MraY"/>
    <property type="match status" value="1"/>
</dbReference>
<organism evidence="10 11">
    <name type="scientific">Clostridium acetireducens DSM 10703</name>
    <dbReference type="NCBI Taxonomy" id="1121290"/>
    <lineage>
        <taxon>Bacteria</taxon>
        <taxon>Bacillati</taxon>
        <taxon>Bacillota</taxon>
        <taxon>Clostridia</taxon>
        <taxon>Eubacteriales</taxon>
        <taxon>Clostridiaceae</taxon>
        <taxon>Clostridium</taxon>
    </lineage>
</organism>
<feature type="transmembrane region" description="Helical" evidence="7">
    <location>
        <begin position="27"/>
        <end position="49"/>
    </location>
</feature>
<proteinExistence type="inferred from homology"/>
<dbReference type="GO" id="GO:0008963">
    <property type="term" value="F:phospho-N-acetylmuramoyl-pentapeptide-transferase activity"/>
    <property type="evidence" value="ECO:0007669"/>
    <property type="project" value="UniProtKB-UniRule"/>
</dbReference>
<feature type="transmembrane region" description="Helical" evidence="7">
    <location>
        <begin position="246"/>
        <end position="267"/>
    </location>
</feature>
<dbReference type="Pfam" id="PF10555">
    <property type="entry name" value="MraY_sig1"/>
    <property type="match status" value="1"/>
</dbReference>
<keyword evidence="6 7" id="KW-0472">Membrane</keyword>
<feature type="transmembrane region" description="Helical" evidence="7">
    <location>
        <begin position="321"/>
        <end position="339"/>
    </location>
</feature>
<dbReference type="HAMAP" id="MF_00038">
    <property type="entry name" value="MraY"/>
    <property type="match status" value="1"/>
</dbReference>
<comment type="catalytic activity">
    <reaction evidence="7">
        <text>UDP-N-acetyl-alpha-D-muramoyl-L-alanyl-gamma-D-glutamyl-meso-2,6-diaminopimeloyl-D-alanyl-D-alanine + di-trans,octa-cis-undecaprenyl phosphate = di-trans,octa-cis-undecaprenyl diphospho-N-acetyl-alpha-D-muramoyl-L-alanyl-D-glutamyl-meso-2,6-diaminopimeloyl-D-alanyl-D-alanine + UMP</text>
        <dbReference type="Rhea" id="RHEA:28386"/>
        <dbReference type="ChEBI" id="CHEBI:57865"/>
        <dbReference type="ChEBI" id="CHEBI:60392"/>
        <dbReference type="ChEBI" id="CHEBI:61386"/>
        <dbReference type="ChEBI" id="CHEBI:61387"/>
        <dbReference type="EC" id="2.7.8.13"/>
    </reaction>
</comment>
<evidence type="ECO:0000256" key="9">
    <source>
        <dbReference type="PIRSR" id="PIRSR600715-1"/>
    </source>
</evidence>
<dbReference type="GO" id="GO:0046872">
    <property type="term" value="F:metal ion binding"/>
    <property type="evidence" value="ECO:0007669"/>
    <property type="project" value="UniProtKB-KW"/>
</dbReference>
<dbReference type="STRING" id="1121290.CLAOCE_01540"/>
<keyword evidence="7 9" id="KW-0460">Magnesium</keyword>
<dbReference type="EMBL" id="LZFO01000002">
    <property type="protein sequence ID" value="OFI07550.1"/>
    <property type="molecule type" value="Genomic_DNA"/>
</dbReference>
<reference evidence="10 11" key="1">
    <citation type="submission" date="2016-06" db="EMBL/GenBank/DDBJ databases">
        <title>Genome sequence of Clostridium acetireducens DSM 10703.</title>
        <authorList>
            <person name="Poehlein A."/>
            <person name="Fluechter S."/>
            <person name="Duerre P."/>
            <person name="Daniel R."/>
        </authorList>
    </citation>
    <scope>NUCLEOTIDE SEQUENCE [LARGE SCALE GENOMIC DNA]</scope>
    <source>
        <strain evidence="10 11">DSM 10703</strain>
    </source>
</reference>
<keyword evidence="7" id="KW-0133">Cell shape</keyword>
<keyword evidence="7" id="KW-0132">Cell division</keyword>
<keyword evidence="7" id="KW-0131">Cell cycle</keyword>
<dbReference type="InterPro" id="IPR003524">
    <property type="entry name" value="PNAcMuramoyl-5peptid_Trfase"/>
</dbReference>
<dbReference type="AlphaFoldDB" id="A0A1E8F1R8"/>
<dbReference type="GO" id="GO:0051992">
    <property type="term" value="F:UDP-N-acetylmuramoyl-L-alanyl-D-glutamyl-meso-2,6-diaminopimelyl-D-alanyl-D-alanine:undecaprenyl-phosphate transferase activity"/>
    <property type="evidence" value="ECO:0007669"/>
    <property type="project" value="RHEA"/>
</dbReference>
<sequence>MLYTELNTFVLSNSFYNIGQAKMNSKIIYSVLVAFFIVILEGPILIPVLHRLKFGQNIREEGPKSHQKKAGTPTMGGVMFIFSTVVTMALIVKKPTDESMIALYAFIAFGAIGFIDDFLKILHKNNLGLRAYQKMILLIIVSTAFAYYGMINPDIGTSIIIPFMHKSINLGIAYVPFIILYFAATTNAVNLTDGLDGLASSVTLLVMTFFTLVSLGTGHYTLSIFCAIVVGSLLGFLRYNSFPAQIFMGDTGSLALGGAVAIVAMILKLPLLIILVGGIYVAEAVSVILQVASFKITGKRIFKMSPLHHHFELSGWHETKIASVFCIITVILCLIAFLSF</sequence>
<dbReference type="PROSITE" id="PS01348">
    <property type="entry name" value="MRAY_2"/>
    <property type="match status" value="1"/>
</dbReference>
<dbReference type="NCBIfam" id="TIGR00445">
    <property type="entry name" value="mraY"/>
    <property type="match status" value="1"/>
</dbReference>
<feature type="transmembrane region" description="Helical" evidence="7">
    <location>
        <begin position="70"/>
        <end position="93"/>
    </location>
</feature>
<comment type="function">
    <text evidence="7">Catalyzes the initial step of the lipid cycle reactions in the biosynthesis of the cell wall peptidoglycan: transfers peptidoglycan precursor phospho-MurNAc-pentapeptide from UDP-MurNAc-pentapeptide onto the lipid carrier undecaprenyl phosphate, yielding undecaprenyl-pyrophosphoryl-MurNAc-pentapeptide, known as lipid I.</text>
</comment>
<name>A0A1E8F1R8_9CLOT</name>
<keyword evidence="5 7" id="KW-1133">Transmembrane helix</keyword>
<dbReference type="PROSITE" id="PS01347">
    <property type="entry name" value="MRAY_1"/>
    <property type="match status" value="1"/>
</dbReference>
<evidence type="ECO:0000256" key="4">
    <source>
        <dbReference type="ARBA" id="ARBA00022692"/>
    </source>
</evidence>
<feature type="binding site" evidence="9">
    <location>
        <position position="250"/>
    </location>
    <ligand>
        <name>Mg(2+)</name>
        <dbReference type="ChEBI" id="CHEBI:18420"/>
    </ligand>
</feature>
<feature type="transmembrane region" description="Helical" evidence="7">
    <location>
        <begin position="99"/>
        <end position="119"/>
    </location>
</feature>
<evidence type="ECO:0000256" key="1">
    <source>
        <dbReference type="ARBA" id="ARBA00004141"/>
    </source>
</evidence>
<comment type="cofactor">
    <cofactor evidence="7 9">
        <name>Mg(2+)</name>
        <dbReference type="ChEBI" id="CHEBI:18420"/>
    </cofactor>
</comment>
<comment type="similarity">
    <text evidence="2 7">Belongs to the glycosyltransferase 4 family. MraY subfamily.</text>
</comment>
<evidence type="ECO:0000256" key="7">
    <source>
        <dbReference type="HAMAP-Rule" id="MF_00038"/>
    </source>
</evidence>
<feature type="transmembrane region" description="Helical" evidence="7">
    <location>
        <begin position="131"/>
        <end position="151"/>
    </location>
</feature>
<dbReference type="InterPro" id="IPR000715">
    <property type="entry name" value="Glycosyl_transferase_4"/>
</dbReference>
<keyword evidence="4 7" id="KW-0812">Transmembrane</keyword>
<dbReference type="InterPro" id="IPR018480">
    <property type="entry name" value="PNAcMuramoyl-5peptid_Trfase_CS"/>
</dbReference>
<keyword evidence="7 9" id="KW-0479">Metal-binding</keyword>
<keyword evidence="11" id="KW-1185">Reference proteome</keyword>
<protein>
    <recommendedName>
        <fullName evidence="7 8">Phospho-N-acetylmuramoyl-pentapeptide-transferase</fullName>
        <ecNumber evidence="7 8">2.7.8.13</ecNumber>
    </recommendedName>
    <alternativeName>
        <fullName evidence="7">UDP-MurNAc-pentapeptide phosphotransferase</fullName>
    </alternativeName>
</protein>
<dbReference type="EC" id="2.7.8.13" evidence="7 8"/>
<evidence type="ECO:0000256" key="6">
    <source>
        <dbReference type="ARBA" id="ARBA00023136"/>
    </source>
</evidence>
<feature type="transmembrane region" description="Helical" evidence="7">
    <location>
        <begin position="220"/>
        <end position="239"/>
    </location>
</feature>
<evidence type="ECO:0000256" key="8">
    <source>
        <dbReference type="NCBIfam" id="TIGR00445"/>
    </source>
</evidence>
<comment type="subcellular location">
    <subcellularLocation>
        <location evidence="7">Cell membrane</location>
        <topology evidence="7">Multi-pass membrane protein</topology>
    </subcellularLocation>
    <subcellularLocation>
        <location evidence="1">Membrane</location>
        <topology evidence="1">Multi-pass membrane protein</topology>
    </subcellularLocation>
</comment>
<dbReference type="GO" id="GO:0071555">
    <property type="term" value="P:cell wall organization"/>
    <property type="evidence" value="ECO:0007669"/>
    <property type="project" value="UniProtKB-KW"/>
</dbReference>
<dbReference type="Proteomes" id="UP000175744">
    <property type="component" value="Unassembled WGS sequence"/>
</dbReference>
<feature type="transmembrane region" description="Helical" evidence="7">
    <location>
        <begin position="195"/>
        <end position="214"/>
    </location>
</feature>
<keyword evidence="3 7" id="KW-0808">Transferase</keyword>
<dbReference type="GO" id="GO:0005886">
    <property type="term" value="C:plasma membrane"/>
    <property type="evidence" value="ECO:0007669"/>
    <property type="project" value="UniProtKB-SubCell"/>
</dbReference>
<feature type="transmembrane region" description="Helical" evidence="7">
    <location>
        <begin position="163"/>
        <end position="183"/>
    </location>
</feature>
<gene>
    <name evidence="7 10" type="primary">mraY</name>
    <name evidence="10" type="ORF">CLOACE_01540</name>
</gene>